<sequence>MRADRYDVSPTPPAVGDDLVTCSVHSSRRLAKFCLCRPVYNADRVLVGYTYECKDGMQCAASASRNSFVQRHRINDAVGGRDEALVASLMPSVASTPAAAAAAAAADVAAAPEKDAAPQLPRTGAARGPNRYYDLTNQRDAGATGAKKVCWNCGMEGHEKPECRNALCRTCHSLRGYHHTCQEPRPSPFLSVSPALLLSEDMSSVACVSCSSLGHFDCSPSRENRVPFCCFCGERGHNAYDCRRRKEQVPDRWVTRSKGAEYGMRPGGDRGNTALASPVFTTFDAANAPPGHTQGSAWRERGTPARGDVRNANLRPIGAYAREGNTGGYYAGNARPYSDRRSYAGYNESKYNAARTEHVEYHSQYGKKRSRSDAEDSRRNRHHHHHGDGTPNPYHDAGWGQEGSQRVGRGYADDRGGGERRQAQPYYRNSDRNQQRRGRRNRGGGGSDDDYDNLLLKKKEEGPDRCPR</sequence>
<feature type="region of interest" description="Disordered" evidence="2">
    <location>
        <begin position="320"/>
        <end position="339"/>
    </location>
</feature>
<proteinExistence type="predicted"/>
<name>A0A3S5IS51_9TRYP</name>
<dbReference type="EMBL" id="MKKU01000496">
    <property type="protein sequence ID" value="RNF09940.1"/>
    <property type="molecule type" value="Genomic_DNA"/>
</dbReference>
<feature type="compositionally biased region" description="Basic and acidic residues" evidence="2">
    <location>
        <begin position="298"/>
        <end position="309"/>
    </location>
</feature>
<dbReference type="SMART" id="SM00343">
    <property type="entry name" value="ZnF_C2HC"/>
    <property type="match status" value="2"/>
</dbReference>
<protein>
    <submittedName>
        <fullName evidence="4">Putative nucleic acid binding protein</fullName>
    </submittedName>
</protein>
<dbReference type="AlphaFoldDB" id="A0A3S5IS51"/>
<feature type="domain" description="CCHC-type" evidence="3">
    <location>
        <begin position="150"/>
        <end position="165"/>
    </location>
</feature>
<dbReference type="PROSITE" id="PS50158">
    <property type="entry name" value="ZF_CCHC"/>
    <property type="match status" value="2"/>
</dbReference>
<dbReference type="GeneID" id="40320725"/>
<dbReference type="Proteomes" id="UP000284403">
    <property type="component" value="Unassembled WGS sequence"/>
</dbReference>
<dbReference type="GO" id="GO:0008270">
    <property type="term" value="F:zinc ion binding"/>
    <property type="evidence" value="ECO:0007669"/>
    <property type="project" value="UniProtKB-KW"/>
</dbReference>
<organism evidence="4 5">
    <name type="scientific">Trypanosoma conorhini</name>
    <dbReference type="NCBI Taxonomy" id="83891"/>
    <lineage>
        <taxon>Eukaryota</taxon>
        <taxon>Discoba</taxon>
        <taxon>Euglenozoa</taxon>
        <taxon>Kinetoplastea</taxon>
        <taxon>Metakinetoplastina</taxon>
        <taxon>Trypanosomatida</taxon>
        <taxon>Trypanosomatidae</taxon>
        <taxon>Trypanosoma</taxon>
    </lineage>
</organism>
<keyword evidence="1" id="KW-0862">Zinc</keyword>
<keyword evidence="1" id="KW-0863">Zinc-finger</keyword>
<dbReference type="SUPFAM" id="SSF57756">
    <property type="entry name" value="Retrovirus zinc finger-like domains"/>
    <property type="match status" value="1"/>
</dbReference>
<keyword evidence="1" id="KW-0479">Metal-binding</keyword>
<dbReference type="InterPro" id="IPR001878">
    <property type="entry name" value="Znf_CCHC"/>
</dbReference>
<evidence type="ECO:0000313" key="4">
    <source>
        <dbReference type="EMBL" id="RNF09940.1"/>
    </source>
</evidence>
<keyword evidence="5" id="KW-1185">Reference proteome</keyword>
<feature type="region of interest" description="Disordered" evidence="2">
    <location>
        <begin position="355"/>
        <end position="468"/>
    </location>
</feature>
<feature type="domain" description="CCHC-type" evidence="3">
    <location>
        <begin position="229"/>
        <end position="244"/>
    </location>
</feature>
<feature type="compositionally biased region" description="Basic and acidic residues" evidence="2">
    <location>
        <begin position="455"/>
        <end position="468"/>
    </location>
</feature>
<feature type="compositionally biased region" description="Basic and acidic residues" evidence="2">
    <location>
        <begin position="411"/>
        <end position="422"/>
    </location>
</feature>
<evidence type="ECO:0000313" key="5">
    <source>
        <dbReference type="Proteomes" id="UP000284403"/>
    </source>
</evidence>
<reference evidence="4 5" key="1">
    <citation type="journal article" date="2018" name="BMC Genomics">
        <title>Genomic comparison of Trypanosoma conorhini and Trypanosoma rangeli to Trypanosoma cruzi strains of high and low virulence.</title>
        <authorList>
            <person name="Bradwell K.R."/>
            <person name="Koparde V.N."/>
            <person name="Matveyev A.V."/>
            <person name="Serrano M.G."/>
            <person name="Alves J.M."/>
            <person name="Parikh H."/>
            <person name="Huang B."/>
            <person name="Lee V."/>
            <person name="Espinosa-Alvarez O."/>
            <person name="Ortiz P.A."/>
            <person name="Costa-Martins A.G."/>
            <person name="Teixeira M.M."/>
            <person name="Buck G.A."/>
        </authorList>
    </citation>
    <scope>NUCLEOTIDE SEQUENCE [LARGE SCALE GENOMIC DNA]</scope>
    <source>
        <strain evidence="4 5">025E</strain>
    </source>
</reference>
<dbReference type="InterPro" id="IPR036875">
    <property type="entry name" value="Znf_CCHC_sf"/>
</dbReference>
<dbReference type="OrthoDB" id="8026949at2759"/>
<accession>A0A3S5IS51</accession>
<evidence type="ECO:0000256" key="1">
    <source>
        <dbReference type="PROSITE-ProRule" id="PRU00047"/>
    </source>
</evidence>
<evidence type="ECO:0000259" key="3">
    <source>
        <dbReference type="PROSITE" id="PS50158"/>
    </source>
</evidence>
<feature type="region of interest" description="Disordered" evidence="2">
    <location>
        <begin position="285"/>
        <end position="313"/>
    </location>
</feature>
<comment type="caution">
    <text evidence="4">The sequence shown here is derived from an EMBL/GenBank/DDBJ whole genome shotgun (WGS) entry which is preliminary data.</text>
</comment>
<feature type="region of interest" description="Disordered" evidence="2">
    <location>
        <begin position="113"/>
        <end position="132"/>
    </location>
</feature>
<dbReference type="GO" id="GO:0003676">
    <property type="term" value="F:nucleic acid binding"/>
    <property type="evidence" value="ECO:0007669"/>
    <property type="project" value="InterPro"/>
</dbReference>
<evidence type="ECO:0000256" key="2">
    <source>
        <dbReference type="SAM" id="MobiDB-lite"/>
    </source>
</evidence>
<gene>
    <name evidence="4" type="ORF">Tco025E_07114</name>
</gene>
<dbReference type="RefSeq" id="XP_029226126.1">
    <property type="nucleotide sequence ID" value="XM_029373981.1"/>
</dbReference>